<accession>A0A2Z6RXL7</accession>
<name>A0A2Z6RXL7_9GLOM</name>
<gene>
    <name evidence="1" type="ORF">RclHR1_07720002</name>
</gene>
<evidence type="ECO:0000313" key="2">
    <source>
        <dbReference type="Proteomes" id="UP000247702"/>
    </source>
</evidence>
<dbReference type="EMBL" id="BEXD01004173">
    <property type="protein sequence ID" value="GBC07838.1"/>
    <property type="molecule type" value="Genomic_DNA"/>
</dbReference>
<keyword evidence="2" id="KW-1185">Reference proteome</keyword>
<sequence>MTICKCLISHSSYIPVLYVTSIMSSTLSIRFTRKKLGFAFATNSSCLMLLPEMKICEDISKAQYVNSDLDDFDTVSNMARELYRETPLTTTTRKINYPLPFPLEPWNDFIHCSLHWSSSPFHLAQGDCF</sequence>
<reference evidence="1 2" key="1">
    <citation type="submission" date="2017-11" db="EMBL/GenBank/DDBJ databases">
        <title>The genome of Rhizophagus clarus HR1 reveals common genetic basis of auxotrophy among arbuscular mycorrhizal fungi.</title>
        <authorList>
            <person name="Kobayashi Y."/>
        </authorList>
    </citation>
    <scope>NUCLEOTIDE SEQUENCE [LARGE SCALE GENOMIC DNA]</scope>
    <source>
        <strain evidence="1 2">HR1</strain>
    </source>
</reference>
<organism evidence="1 2">
    <name type="scientific">Rhizophagus clarus</name>
    <dbReference type="NCBI Taxonomy" id="94130"/>
    <lineage>
        <taxon>Eukaryota</taxon>
        <taxon>Fungi</taxon>
        <taxon>Fungi incertae sedis</taxon>
        <taxon>Mucoromycota</taxon>
        <taxon>Glomeromycotina</taxon>
        <taxon>Glomeromycetes</taxon>
        <taxon>Glomerales</taxon>
        <taxon>Glomeraceae</taxon>
        <taxon>Rhizophagus</taxon>
    </lineage>
</organism>
<comment type="caution">
    <text evidence="1">The sequence shown here is derived from an EMBL/GenBank/DDBJ whole genome shotgun (WGS) entry which is preliminary data.</text>
</comment>
<evidence type="ECO:0000313" key="1">
    <source>
        <dbReference type="EMBL" id="GBC07838.1"/>
    </source>
</evidence>
<dbReference type="Proteomes" id="UP000247702">
    <property type="component" value="Unassembled WGS sequence"/>
</dbReference>
<dbReference type="AlphaFoldDB" id="A0A2Z6RXL7"/>
<protein>
    <submittedName>
        <fullName evidence="1">Uncharacterized protein</fullName>
    </submittedName>
</protein>
<proteinExistence type="predicted"/>